<keyword evidence="18" id="KW-1185">Reference proteome</keyword>
<dbReference type="GO" id="GO:1902412">
    <property type="term" value="P:regulation of mitotic cytokinesis"/>
    <property type="evidence" value="ECO:0007669"/>
    <property type="project" value="EnsemblFungi"/>
</dbReference>
<evidence type="ECO:0000313" key="18">
    <source>
        <dbReference type="Proteomes" id="UP000030655"/>
    </source>
</evidence>
<protein>
    <recommendedName>
        <fullName evidence="2 15">Aurora kinase</fullName>
        <ecNumber evidence="1 15">2.7.11.1</ecNumber>
    </recommendedName>
</protein>
<accession>A0A059F177</accession>
<dbReference type="GO" id="GO:0010971">
    <property type="term" value="P:positive regulation of G2/M transition of mitotic cell cycle"/>
    <property type="evidence" value="ECO:0007669"/>
    <property type="project" value="EnsemblFungi"/>
</dbReference>
<proteinExistence type="inferred from homology"/>
<gene>
    <name evidence="17" type="ORF">H312_01694</name>
</gene>
<dbReference type="GO" id="GO:0000781">
    <property type="term" value="C:chromosome, telomeric region"/>
    <property type="evidence" value="ECO:0007669"/>
    <property type="project" value="EnsemblFungi"/>
</dbReference>
<keyword evidence="7 11" id="KW-0067">ATP-binding</keyword>
<keyword evidence="4 15" id="KW-0808">Transferase</keyword>
<dbReference type="SUPFAM" id="SSF56112">
    <property type="entry name" value="Protein kinase-like (PK-like)"/>
    <property type="match status" value="1"/>
</dbReference>
<evidence type="ECO:0000256" key="3">
    <source>
        <dbReference type="ARBA" id="ARBA00022527"/>
    </source>
</evidence>
<dbReference type="GO" id="GO:1904967">
    <property type="term" value="P:regulation of spindle attachment to meiosis I kinetochore"/>
    <property type="evidence" value="ECO:0007669"/>
    <property type="project" value="EnsemblFungi"/>
</dbReference>
<evidence type="ECO:0000256" key="6">
    <source>
        <dbReference type="ARBA" id="ARBA00022777"/>
    </source>
</evidence>
<dbReference type="FunFam" id="3.30.200.20:FF:000042">
    <property type="entry name" value="Aurora kinase A"/>
    <property type="match status" value="1"/>
</dbReference>
<dbReference type="STRING" id="1288291.A0A059F177"/>
<dbReference type="InterPro" id="IPR030616">
    <property type="entry name" value="Aur-like"/>
</dbReference>
<dbReference type="InterPro" id="IPR017441">
    <property type="entry name" value="Protein_kinase_ATP_BS"/>
</dbReference>
<evidence type="ECO:0000256" key="9">
    <source>
        <dbReference type="ARBA" id="ARBA00048679"/>
    </source>
</evidence>
<evidence type="ECO:0000256" key="1">
    <source>
        <dbReference type="ARBA" id="ARBA00012513"/>
    </source>
</evidence>
<dbReference type="GO" id="GO:0090267">
    <property type="term" value="P:positive regulation of mitotic cell cycle spindle assembly checkpoint"/>
    <property type="evidence" value="ECO:0007669"/>
    <property type="project" value="EnsemblFungi"/>
</dbReference>
<evidence type="ECO:0000256" key="2">
    <source>
        <dbReference type="ARBA" id="ARBA00021157"/>
    </source>
</evidence>
<dbReference type="GO" id="GO:0140602">
    <property type="term" value="C:nucleolar peripheral inclusion body"/>
    <property type="evidence" value="ECO:0007669"/>
    <property type="project" value="EnsemblFungi"/>
</dbReference>
<evidence type="ECO:0000259" key="16">
    <source>
        <dbReference type="PROSITE" id="PS50011"/>
    </source>
</evidence>
<dbReference type="EMBL" id="KK365158">
    <property type="protein sequence ID" value="KCZ80920.1"/>
    <property type="molecule type" value="Genomic_DNA"/>
</dbReference>
<feature type="binding site" evidence="11">
    <location>
        <position position="38"/>
    </location>
    <ligand>
        <name>ATP</name>
        <dbReference type="ChEBI" id="CHEBI:30616"/>
    </ligand>
</feature>
<feature type="binding site" evidence="11">
    <location>
        <position position="19"/>
    </location>
    <ligand>
        <name>ATP</name>
        <dbReference type="ChEBI" id="CHEBI:30616"/>
    </ligand>
</feature>
<feature type="binding site" evidence="13">
    <location>
        <position position="43"/>
    </location>
    <ligand>
        <name>ATP</name>
        <dbReference type="ChEBI" id="CHEBI:30616"/>
    </ligand>
</feature>
<dbReference type="GO" id="GO:0051316">
    <property type="term" value="P:attachment of meiotic spindle microtubules to kinetochore"/>
    <property type="evidence" value="ECO:0007669"/>
    <property type="project" value="EnsemblFungi"/>
</dbReference>
<dbReference type="GO" id="GO:0007094">
    <property type="term" value="P:mitotic spindle assembly checkpoint signaling"/>
    <property type="evidence" value="ECO:0007669"/>
    <property type="project" value="EnsemblFungi"/>
</dbReference>
<evidence type="ECO:0000256" key="7">
    <source>
        <dbReference type="ARBA" id="ARBA00022840"/>
    </source>
</evidence>
<dbReference type="PIRSF" id="PIRSF000654">
    <property type="entry name" value="Integrin-linked_kinase"/>
    <property type="match status" value="1"/>
</dbReference>
<dbReference type="Pfam" id="PF00069">
    <property type="entry name" value="Pkinase"/>
    <property type="match status" value="1"/>
</dbReference>
<dbReference type="CDD" id="cd14007">
    <property type="entry name" value="STKc_Aurora"/>
    <property type="match status" value="1"/>
</dbReference>
<keyword evidence="6 15" id="KW-0418">Kinase</keyword>
<evidence type="ECO:0000256" key="5">
    <source>
        <dbReference type="ARBA" id="ARBA00022741"/>
    </source>
</evidence>
<dbReference type="GO" id="GO:1902115">
    <property type="term" value="P:regulation of organelle assembly"/>
    <property type="evidence" value="ECO:0007669"/>
    <property type="project" value="UniProtKB-ARBA"/>
</dbReference>
<dbReference type="GO" id="GO:0033316">
    <property type="term" value="P:meiotic spindle assembly checkpoint signaling"/>
    <property type="evidence" value="ECO:0007669"/>
    <property type="project" value="EnsemblFungi"/>
</dbReference>
<dbReference type="PROSITE" id="PS00107">
    <property type="entry name" value="PROTEIN_KINASE_ATP"/>
    <property type="match status" value="1"/>
</dbReference>
<dbReference type="GO" id="GO:0032133">
    <property type="term" value="C:chromosome passenger complex"/>
    <property type="evidence" value="ECO:0007669"/>
    <property type="project" value="EnsemblFungi"/>
</dbReference>
<dbReference type="EC" id="2.7.11.1" evidence="1 15"/>
<dbReference type="AlphaFoldDB" id="A0A059F177"/>
<feature type="binding site" evidence="11">
    <location>
        <position position="150"/>
    </location>
    <ligand>
        <name>ATP</name>
        <dbReference type="ChEBI" id="CHEBI:30616"/>
    </ligand>
</feature>
<evidence type="ECO:0000256" key="12">
    <source>
        <dbReference type="PIRSR" id="PIRSR630616-3"/>
    </source>
</evidence>
<feature type="binding site" evidence="11">
    <location>
        <begin position="136"/>
        <end position="137"/>
    </location>
    <ligand>
        <name>ATP</name>
        <dbReference type="ChEBI" id="CHEBI:30616"/>
    </ligand>
</feature>
<comment type="catalytic activity">
    <reaction evidence="8 15">
        <text>L-threonyl-[protein] + ATP = O-phospho-L-threonyl-[protein] + ADP + H(+)</text>
        <dbReference type="Rhea" id="RHEA:46608"/>
        <dbReference type="Rhea" id="RHEA-COMP:11060"/>
        <dbReference type="Rhea" id="RHEA-COMP:11605"/>
        <dbReference type="ChEBI" id="CHEBI:15378"/>
        <dbReference type="ChEBI" id="CHEBI:30013"/>
        <dbReference type="ChEBI" id="CHEBI:30616"/>
        <dbReference type="ChEBI" id="CHEBI:61977"/>
        <dbReference type="ChEBI" id="CHEBI:456216"/>
        <dbReference type="EC" id="2.7.11.1"/>
    </reaction>
</comment>
<dbReference type="HOGENOM" id="CLU_000288_63_0_1"/>
<evidence type="ECO:0000256" key="8">
    <source>
        <dbReference type="ARBA" id="ARBA00047899"/>
    </source>
</evidence>
<dbReference type="GO" id="GO:1990023">
    <property type="term" value="C:mitotic spindle midzone"/>
    <property type="evidence" value="ECO:0007669"/>
    <property type="project" value="EnsemblFungi"/>
</dbReference>
<feature type="domain" description="Protein kinase" evidence="16">
    <location>
        <begin position="9"/>
        <end position="261"/>
    </location>
</feature>
<evidence type="ECO:0000256" key="14">
    <source>
        <dbReference type="RuleBase" id="RU000304"/>
    </source>
</evidence>
<dbReference type="InterPro" id="IPR011009">
    <property type="entry name" value="Kinase-like_dom_sf"/>
</dbReference>
<dbReference type="Gene3D" id="1.10.510.10">
    <property type="entry name" value="Transferase(Phosphotransferase) domain 1"/>
    <property type="match status" value="1"/>
</dbReference>
<dbReference type="InterPro" id="IPR008271">
    <property type="entry name" value="Ser/Thr_kinase_AS"/>
</dbReference>
<dbReference type="GO" id="GO:1990758">
    <property type="term" value="P:mitotic sister chromatid biorientation"/>
    <property type="evidence" value="ECO:0007669"/>
    <property type="project" value="EnsemblFungi"/>
</dbReference>
<comment type="similarity">
    <text evidence="15">Belongs to the protein kinase superfamily. Ser/Thr protein kinase family. Aurora subfamily.</text>
</comment>
<evidence type="ECO:0000256" key="10">
    <source>
        <dbReference type="PIRSR" id="PIRSR630616-1"/>
    </source>
</evidence>
<dbReference type="PROSITE" id="PS00108">
    <property type="entry name" value="PROTEIN_KINASE_ST"/>
    <property type="match status" value="1"/>
</dbReference>
<dbReference type="SMART" id="SM00220">
    <property type="entry name" value="S_TKc"/>
    <property type="match status" value="1"/>
</dbReference>
<name>A0A059F177_9MICR</name>
<reference evidence="17 18" key="2">
    <citation type="submission" date="2014-03" db="EMBL/GenBank/DDBJ databases">
        <title>The Genome Sequence of Anncaliia algerae insect isolate PRA339.</title>
        <authorList>
            <consortium name="The Broad Institute Genome Sequencing Platform"/>
            <consortium name="The Broad Institute Genome Sequencing Center for Infectious Disease"/>
            <person name="Cuomo C."/>
            <person name="Becnel J."/>
            <person name="Sanscrainte N."/>
            <person name="Walker B."/>
            <person name="Young S.K."/>
            <person name="Zeng Q."/>
            <person name="Gargeya S."/>
            <person name="Fitzgerald M."/>
            <person name="Haas B."/>
            <person name="Abouelleil A."/>
            <person name="Alvarado L."/>
            <person name="Arachchi H.M."/>
            <person name="Berlin A.M."/>
            <person name="Chapman S.B."/>
            <person name="Dewar J."/>
            <person name="Goldberg J."/>
            <person name="Griggs A."/>
            <person name="Gujja S."/>
            <person name="Hansen M."/>
            <person name="Howarth C."/>
            <person name="Imamovic A."/>
            <person name="Larimer J."/>
            <person name="McCowan C."/>
            <person name="Murphy C."/>
            <person name="Neiman D."/>
            <person name="Pearson M."/>
            <person name="Priest M."/>
            <person name="Roberts A."/>
            <person name="Saif S."/>
            <person name="Shea T."/>
            <person name="Sisk P."/>
            <person name="Sykes S."/>
            <person name="Wortman J."/>
            <person name="Nusbaum C."/>
            <person name="Birren B."/>
        </authorList>
    </citation>
    <scope>NUCLEOTIDE SEQUENCE [LARGE SCALE GENOMIC DNA]</scope>
    <source>
        <strain evidence="17 18">PRA339</strain>
    </source>
</reference>
<dbReference type="PROSITE" id="PS50011">
    <property type="entry name" value="PROTEIN_KINASE_DOM"/>
    <property type="match status" value="1"/>
</dbReference>
<reference evidence="18" key="1">
    <citation type="submission" date="2013-02" db="EMBL/GenBank/DDBJ databases">
        <authorList>
            <consortium name="The Broad Institute Genome Sequencing Platform"/>
            <person name="Cuomo C."/>
            <person name="Becnel J."/>
            <person name="Sanscrainte N."/>
            <person name="Walker B."/>
            <person name="Young S.K."/>
            <person name="Zeng Q."/>
            <person name="Gargeya S."/>
            <person name="Fitzgerald M."/>
            <person name="Haas B."/>
            <person name="Abouelleil A."/>
            <person name="Alvarado L."/>
            <person name="Arachchi H.M."/>
            <person name="Berlin A.M."/>
            <person name="Chapman S.B."/>
            <person name="Dewar J."/>
            <person name="Goldberg J."/>
            <person name="Griggs A."/>
            <person name="Gujja S."/>
            <person name="Hansen M."/>
            <person name="Howarth C."/>
            <person name="Imamovic A."/>
            <person name="Larimer J."/>
            <person name="McCowan C."/>
            <person name="Murphy C."/>
            <person name="Neiman D."/>
            <person name="Pearson M."/>
            <person name="Priest M."/>
            <person name="Roberts A."/>
            <person name="Saif S."/>
            <person name="Shea T."/>
            <person name="Sisk P."/>
            <person name="Sykes S."/>
            <person name="Wortman J."/>
            <person name="Nusbaum C."/>
            <person name="Birren B."/>
        </authorList>
    </citation>
    <scope>NUCLEOTIDE SEQUENCE [LARGE SCALE GENOMIC DNA]</scope>
    <source>
        <strain evidence="18">PRA339</strain>
    </source>
</reference>
<evidence type="ECO:0000256" key="4">
    <source>
        <dbReference type="ARBA" id="ARBA00022679"/>
    </source>
</evidence>
<feature type="binding site" evidence="11">
    <location>
        <begin position="87"/>
        <end position="89"/>
    </location>
    <ligand>
        <name>ATP</name>
        <dbReference type="ChEBI" id="CHEBI:30616"/>
    </ligand>
</feature>
<dbReference type="GO" id="GO:0140429">
    <property type="term" value="P:positive regulation of mitotic sister chromatid biorientation"/>
    <property type="evidence" value="ECO:0007669"/>
    <property type="project" value="EnsemblFungi"/>
</dbReference>
<dbReference type="GO" id="GO:0000939">
    <property type="term" value="C:inner kinetochore"/>
    <property type="evidence" value="ECO:0007669"/>
    <property type="project" value="EnsemblFungi"/>
</dbReference>
<dbReference type="InterPro" id="IPR000719">
    <property type="entry name" value="Prot_kinase_dom"/>
</dbReference>
<feature type="cross-link" description="Glycyl lysine isopeptide (Lys-Gly) (interchain with G-Cter in SUMO2)" evidence="12">
    <location>
        <position position="134"/>
    </location>
</feature>
<dbReference type="GO" id="GO:1990385">
    <property type="term" value="C:meiotic spindle midzone"/>
    <property type="evidence" value="ECO:0007669"/>
    <property type="project" value="EnsemblFungi"/>
</dbReference>
<keyword evidence="3 14" id="KW-0723">Serine/threonine-protein kinase</keyword>
<sequence length="271" mass="31660">MKNWTIDDFELGKPLGRGRFGQVWLAKEKDGDCIVALKIIPKKEISTMDLAKQLRREIEIHTNLKHPNVVRMYGHFHDAKNVYLILEYAGKGEIYSLLELNGKFTEKMAANYIYQVAEALAYMQSMNVIHRDIKPENLLLGCDDQIKISDFGWAVKNRDGKRLTYCGTPQYLAPEMYEKTVHNNTIDIWCLGILCYEFLVGETPFDFKNKTTAETYQIVKNLKYQLPDFLSLEARDFIRRVLKVEPKERMSLKDVINHFWIVKHCCKENVK</sequence>
<evidence type="ECO:0000256" key="15">
    <source>
        <dbReference type="RuleBase" id="RU367134"/>
    </source>
</evidence>
<dbReference type="PANTHER" id="PTHR24350">
    <property type="entry name" value="SERINE/THREONINE-PROTEIN KINASE IAL-RELATED"/>
    <property type="match status" value="1"/>
</dbReference>
<comment type="catalytic activity">
    <reaction evidence="9 15">
        <text>L-seryl-[protein] + ATP = O-phospho-L-seryl-[protein] + ADP + H(+)</text>
        <dbReference type="Rhea" id="RHEA:17989"/>
        <dbReference type="Rhea" id="RHEA-COMP:9863"/>
        <dbReference type="Rhea" id="RHEA-COMP:11604"/>
        <dbReference type="ChEBI" id="CHEBI:15378"/>
        <dbReference type="ChEBI" id="CHEBI:29999"/>
        <dbReference type="ChEBI" id="CHEBI:30616"/>
        <dbReference type="ChEBI" id="CHEBI:83421"/>
        <dbReference type="ChEBI" id="CHEBI:456216"/>
        <dbReference type="EC" id="2.7.11.1"/>
    </reaction>
</comment>
<dbReference type="GO" id="GO:1903380">
    <property type="term" value="P:positive regulation of mitotic chromosome condensation"/>
    <property type="evidence" value="ECO:0007669"/>
    <property type="project" value="EnsemblFungi"/>
</dbReference>
<dbReference type="FunFam" id="1.10.510.10:FF:000235">
    <property type="entry name" value="Serine/threonine-protein kinase ark1"/>
    <property type="match status" value="1"/>
</dbReference>
<dbReference type="Proteomes" id="UP000030655">
    <property type="component" value="Unassembled WGS sequence"/>
</dbReference>
<dbReference type="OrthoDB" id="377346at2759"/>
<dbReference type="VEuPathDB" id="MicrosporidiaDB:H312_01694"/>
<feature type="active site" description="Proton acceptor" evidence="10">
    <location>
        <position position="132"/>
    </location>
</feature>
<dbReference type="GO" id="GO:1905824">
    <property type="term" value="P:positive regulation of mitotic sister chromatid arm separation"/>
    <property type="evidence" value="ECO:0007669"/>
    <property type="project" value="EnsemblFungi"/>
</dbReference>
<organism evidence="17 18">
    <name type="scientific">Anncaliia algerae PRA339</name>
    <dbReference type="NCBI Taxonomy" id="1288291"/>
    <lineage>
        <taxon>Eukaryota</taxon>
        <taxon>Fungi</taxon>
        <taxon>Fungi incertae sedis</taxon>
        <taxon>Microsporidia</taxon>
        <taxon>Tubulinosematoidea</taxon>
        <taxon>Tubulinosematidae</taxon>
        <taxon>Anncaliia</taxon>
    </lineage>
</organism>
<evidence type="ECO:0000256" key="13">
    <source>
        <dbReference type="PROSITE-ProRule" id="PRU10141"/>
    </source>
</evidence>
<dbReference type="GO" id="GO:0035175">
    <property type="term" value="F:histone H3S10 kinase activity"/>
    <property type="evidence" value="ECO:0007669"/>
    <property type="project" value="EnsemblFungi"/>
</dbReference>
<keyword evidence="5 11" id="KW-0547">Nucleotide-binding</keyword>
<evidence type="ECO:0000313" key="17">
    <source>
        <dbReference type="EMBL" id="KCZ80920.1"/>
    </source>
</evidence>
<dbReference type="GO" id="GO:0120110">
    <property type="term" value="P:interphase mitotic telomere clustering"/>
    <property type="evidence" value="ECO:0007669"/>
    <property type="project" value="EnsemblFungi"/>
</dbReference>
<evidence type="ECO:0000256" key="11">
    <source>
        <dbReference type="PIRSR" id="PIRSR630616-2"/>
    </source>
</evidence>
<dbReference type="GO" id="GO:0005524">
    <property type="term" value="F:ATP binding"/>
    <property type="evidence" value="ECO:0007669"/>
    <property type="project" value="UniProtKB-UniRule"/>
</dbReference>